<dbReference type="Proteomes" id="UP000293902">
    <property type="component" value="Chromosome"/>
</dbReference>
<protein>
    <submittedName>
        <fullName evidence="4">Flagellar hook-length control protein FliK</fullName>
    </submittedName>
</protein>
<evidence type="ECO:0000259" key="2">
    <source>
        <dbReference type="Pfam" id="PF02120"/>
    </source>
</evidence>
<sequence>MLSNTSNINALMTGSSSDALMAATNSTVSTKSGFAISAFQEQLDKAIPQNSGMEDTSEVNAVGKNTGVGLSGDTRVQAEASPLANAQKPNLSTGEQNTEMSTVEKSNFIVRTTKQKISDIEDVLENGGGPKFLTELKNLLLSLSNGDLDNLSLDENGLEALGDLLVQAGFDQASVEALMSDLTLALEEKAGLISVSDFMDNLFELPLAEEEDITQAETLMPTSDLPYIKSLLSTMGVDEPQITSIMDNASEGSRGFDFDDFIEQLEQLLNTADESGRTYQTDGEDAAYTTLLKQLDLDSFIEESGTPLNLSTLINAFAQKLDMIEDNLSDQTEQSIPDMFTTDSFDALATQSGRHGLLNQLFSGLNLQEDSETTVNSAITLSANSDAMVKEIEGRIQVQFMDQIRGGDASTKTAADTQAVGNTVSTDMQTGETNSDNTFKIANRFSDTAGTTKESTSQMSIKAAQADAAALEKMASTTNSLSGETTSKNPETQPFIFSVEKSTTTSTLGTSGTQRTQQAFSTLPDFVTRQVGKSIVQSINTGNDTIRMQLKPSELGRVYMSIDHNGSSMKVSIITEHQSAKDILAANVNEIKTMLSSSGINLESFDVDMSSDFQQSMADARTQDQSAGKKQATRGAGDDTQEDATDNLTGQAAVINDGGSLHFVA</sequence>
<evidence type="ECO:0000313" key="6">
    <source>
        <dbReference type="Proteomes" id="UP000293902"/>
    </source>
</evidence>
<evidence type="ECO:0000313" key="3">
    <source>
        <dbReference type="EMBL" id="QBH12837.1"/>
    </source>
</evidence>
<evidence type="ECO:0000313" key="4">
    <source>
        <dbReference type="EMBL" id="RAM03073.1"/>
    </source>
</evidence>
<dbReference type="InterPro" id="IPR021136">
    <property type="entry name" value="Flagellar_hook_control-like_C"/>
</dbReference>
<gene>
    <name evidence="4" type="ORF">DO021_05485</name>
    <name evidence="3" type="ORF">EYB58_07870</name>
</gene>
<dbReference type="Gene3D" id="3.30.750.140">
    <property type="match status" value="1"/>
</dbReference>
<organism evidence="4 5">
    <name type="scientific">Desulfobacter hydrogenophilus</name>
    <dbReference type="NCBI Taxonomy" id="2291"/>
    <lineage>
        <taxon>Bacteria</taxon>
        <taxon>Pseudomonadati</taxon>
        <taxon>Thermodesulfobacteriota</taxon>
        <taxon>Desulfobacteria</taxon>
        <taxon>Desulfobacterales</taxon>
        <taxon>Desulfobacteraceae</taxon>
        <taxon>Desulfobacter</taxon>
    </lineage>
</organism>
<proteinExistence type="predicted"/>
<dbReference type="EMBL" id="QLNI01000008">
    <property type="protein sequence ID" value="RAM03073.1"/>
    <property type="molecule type" value="Genomic_DNA"/>
</dbReference>
<dbReference type="OrthoDB" id="5411125at2"/>
<keyword evidence="6" id="KW-1185">Reference proteome</keyword>
<dbReference type="AlphaFoldDB" id="A0A328FIT7"/>
<dbReference type="EMBL" id="CP036313">
    <property type="protein sequence ID" value="QBH12837.1"/>
    <property type="molecule type" value="Genomic_DNA"/>
</dbReference>
<dbReference type="RefSeq" id="WP_111954518.1">
    <property type="nucleotide sequence ID" value="NZ_CP036313.1"/>
</dbReference>
<keyword evidence="4" id="KW-0966">Cell projection</keyword>
<evidence type="ECO:0000313" key="5">
    <source>
        <dbReference type="Proteomes" id="UP000248798"/>
    </source>
</evidence>
<keyword evidence="4" id="KW-0969">Cilium</keyword>
<dbReference type="Pfam" id="PF02120">
    <property type="entry name" value="Flg_hook"/>
    <property type="match status" value="1"/>
</dbReference>
<reference evidence="4 5" key="1">
    <citation type="submission" date="2018-06" db="EMBL/GenBank/DDBJ databases">
        <title>Complete Genome Sequence of Desulfobacter hydrogenophilus (DSM3380).</title>
        <authorList>
            <person name="Marietou A."/>
            <person name="Schreiber L."/>
            <person name="Marshall I."/>
            <person name="Jorgensen B."/>
        </authorList>
    </citation>
    <scope>NUCLEOTIDE SEQUENCE [LARGE SCALE GENOMIC DNA]</scope>
    <source>
        <strain evidence="4 5">DSM 3380</strain>
    </source>
</reference>
<accession>A0A328FIT7</accession>
<feature type="compositionally biased region" description="Polar residues" evidence="1">
    <location>
        <begin position="616"/>
        <end position="628"/>
    </location>
</feature>
<keyword evidence="4" id="KW-0282">Flagellum</keyword>
<reference evidence="3 6" key="2">
    <citation type="submission" date="2019-02" db="EMBL/GenBank/DDBJ databases">
        <title>Complete genome sequence of Desulfobacter hydrogenophilus AcRS1.</title>
        <authorList>
            <person name="Marietou A."/>
            <person name="Lund M.B."/>
            <person name="Marshall I.P.G."/>
            <person name="Schreiber L."/>
            <person name="Jorgensen B."/>
        </authorList>
    </citation>
    <scope>NUCLEOTIDE SEQUENCE [LARGE SCALE GENOMIC DNA]</scope>
    <source>
        <strain evidence="3 6">AcRS1</strain>
    </source>
</reference>
<name>A0A328FIT7_9BACT</name>
<feature type="region of interest" description="Disordered" evidence="1">
    <location>
        <begin position="616"/>
        <end position="644"/>
    </location>
</feature>
<evidence type="ECO:0000256" key="1">
    <source>
        <dbReference type="SAM" id="MobiDB-lite"/>
    </source>
</evidence>
<feature type="domain" description="Flagellar hook-length control protein-like C-terminal" evidence="2">
    <location>
        <begin position="534"/>
        <end position="615"/>
    </location>
</feature>
<dbReference type="Proteomes" id="UP000248798">
    <property type="component" value="Unassembled WGS sequence"/>
</dbReference>
<dbReference type="InterPro" id="IPR038610">
    <property type="entry name" value="FliK-like_C_sf"/>
</dbReference>
<dbReference type="CDD" id="cd17470">
    <property type="entry name" value="T3SS_Flik_C"/>
    <property type="match status" value="1"/>
</dbReference>